<evidence type="ECO:0000256" key="2">
    <source>
        <dbReference type="ARBA" id="ARBA00023125"/>
    </source>
</evidence>
<dbReference type="PANTHER" id="PTHR47893:SF1">
    <property type="entry name" value="REGULATORY PROTEIN PCHR"/>
    <property type="match status" value="1"/>
</dbReference>
<keyword evidence="3" id="KW-0804">Transcription</keyword>
<dbReference type="PRINTS" id="PR00032">
    <property type="entry name" value="HTHARAC"/>
</dbReference>
<dbReference type="GO" id="GO:0043565">
    <property type="term" value="F:sequence-specific DNA binding"/>
    <property type="evidence" value="ECO:0007669"/>
    <property type="project" value="InterPro"/>
</dbReference>
<evidence type="ECO:0000313" key="5">
    <source>
        <dbReference type="EMBL" id="NLR68457.1"/>
    </source>
</evidence>
<reference evidence="5 6" key="1">
    <citation type="submission" date="2020-04" db="EMBL/GenBank/DDBJ databases">
        <authorList>
            <person name="Yin C."/>
        </authorList>
    </citation>
    <scope>NUCLEOTIDE SEQUENCE [LARGE SCALE GENOMIC DNA]</scope>
    <source>
        <strain evidence="5 6">Ae27</strain>
    </source>
</reference>
<dbReference type="PANTHER" id="PTHR47893">
    <property type="entry name" value="REGULATORY PROTEIN PCHR"/>
    <property type="match status" value="1"/>
</dbReference>
<dbReference type="PROSITE" id="PS00041">
    <property type="entry name" value="HTH_ARAC_FAMILY_1"/>
    <property type="match status" value="1"/>
</dbReference>
<dbReference type="SMART" id="SM00342">
    <property type="entry name" value="HTH_ARAC"/>
    <property type="match status" value="1"/>
</dbReference>
<dbReference type="Pfam" id="PF12833">
    <property type="entry name" value="HTH_18"/>
    <property type="match status" value="1"/>
</dbReference>
<proteinExistence type="predicted"/>
<dbReference type="RefSeq" id="WP_168874367.1">
    <property type="nucleotide sequence ID" value="NZ_JABAIA010000003.1"/>
</dbReference>
<sequence length="317" mass="36582">MPYTIGGNAYKEIAARRFSDGRRFDHFEHSTFALPYVRHQVQHSFNQDFGIIQFRADFERDITVQQVKGDIPHVSLHFQLKGCSRADFKGLAPQPLQAGEFNVYASDNFLSDLHFNAQQGFEYLAITFRQSFLQTVLSQFTVPPGDIVRQLASGATFALSPTAMRVTPEIQLALRSLVNPPVSDNLLPLYRHNKVTEIITLLFSDLYPEPRPAFQQEMKDIYHYILAHFADIQSLADVARHFSLTEYQIKQQLRLQYGTTFYELVQERKMAHALQLLQQTDMHVNEIAWQMGYSNASNFIQAFKRRFGTTPRNLKQL</sequence>
<organism evidence="5 6">
    <name type="scientific">Chitinophaga varians</name>
    <dbReference type="NCBI Taxonomy" id="2202339"/>
    <lineage>
        <taxon>Bacteria</taxon>
        <taxon>Pseudomonadati</taxon>
        <taxon>Bacteroidota</taxon>
        <taxon>Chitinophagia</taxon>
        <taxon>Chitinophagales</taxon>
        <taxon>Chitinophagaceae</taxon>
        <taxon>Chitinophaga</taxon>
    </lineage>
</organism>
<keyword evidence="6" id="KW-1185">Reference proteome</keyword>
<dbReference type="AlphaFoldDB" id="A0A847S6L9"/>
<name>A0A847S6L9_9BACT</name>
<evidence type="ECO:0000256" key="1">
    <source>
        <dbReference type="ARBA" id="ARBA00023015"/>
    </source>
</evidence>
<dbReference type="InterPro" id="IPR018060">
    <property type="entry name" value="HTH_AraC"/>
</dbReference>
<evidence type="ECO:0000259" key="4">
    <source>
        <dbReference type="PROSITE" id="PS01124"/>
    </source>
</evidence>
<accession>A0A847S6L9</accession>
<evidence type="ECO:0000313" key="6">
    <source>
        <dbReference type="Proteomes" id="UP000570474"/>
    </source>
</evidence>
<dbReference type="Proteomes" id="UP000570474">
    <property type="component" value="Unassembled WGS sequence"/>
</dbReference>
<dbReference type="EMBL" id="JABAIA010000003">
    <property type="protein sequence ID" value="NLR68457.1"/>
    <property type="molecule type" value="Genomic_DNA"/>
</dbReference>
<evidence type="ECO:0000256" key="3">
    <source>
        <dbReference type="ARBA" id="ARBA00023163"/>
    </source>
</evidence>
<feature type="domain" description="HTH araC/xylS-type" evidence="4">
    <location>
        <begin position="219"/>
        <end position="317"/>
    </location>
</feature>
<dbReference type="SUPFAM" id="SSF46689">
    <property type="entry name" value="Homeodomain-like"/>
    <property type="match status" value="1"/>
</dbReference>
<dbReference type="InterPro" id="IPR009057">
    <property type="entry name" value="Homeodomain-like_sf"/>
</dbReference>
<comment type="caution">
    <text evidence="5">The sequence shown here is derived from an EMBL/GenBank/DDBJ whole genome shotgun (WGS) entry which is preliminary data.</text>
</comment>
<keyword evidence="2" id="KW-0238">DNA-binding</keyword>
<protein>
    <submittedName>
        <fullName evidence="5">Helix-turn-helix transcriptional regulator</fullName>
    </submittedName>
</protein>
<dbReference type="PROSITE" id="PS01124">
    <property type="entry name" value="HTH_ARAC_FAMILY_2"/>
    <property type="match status" value="1"/>
</dbReference>
<dbReference type="Gene3D" id="1.10.10.60">
    <property type="entry name" value="Homeodomain-like"/>
    <property type="match status" value="1"/>
</dbReference>
<dbReference type="InterPro" id="IPR018062">
    <property type="entry name" value="HTH_AraC-typ_CS"/>
</dbReference>
<gene>
    <name evidence="5" type="ORF">HGH92_29395</name>
</gene>
<keyword evidence="1" id="KW-0805">Transcription regulation</keyword>
<dbReference type="InterPro" id="IPR020449">
    <property type="entry name" value="Tscrpt_reg_AraC-type_HTH"/>
</dbReference>
<dbReference type="GO" id="GO:0003700">
    <property type="term" value="F:DNA-binding transcription factor activity"/>
    <property type="evidence" value="ECO:0007669"/>
    <property type="project" value="InterPro"/>
</dbReference>
<dbReference type="InterPro" id="IPR053142">
    <property type="entry name" value="PchR_regulatory_protein"/>
</dbReference>